<evidence type="ECO:0000313" key="11">
    <source>
        <dbReference type="Proteomes" id="UP000515823"/>
    </source>
</evidence>
<feature type="transmembrane region" description="Helical" evidence="8">
    <location>
        <begin position="150"/>
        <end position="169"/>
    </location>
</feature>
<dbReference type="InterPro" id="IPR000515">
    <property type="entry name" value="MetI-like"/>
</dbReference>
<comment type="subcellular location">
    <subcellularLocation>
        <location evidence="8">Cell membrane</location>
        <topology evidence="8">Multi-pass membrane protein</topology>
    </subcellularLocation>
    <subcellularLocation>
        <location evidence="1">Membrane</location>
        <topology evidence="1">Multi-pass membrane protein</topology>
    </subcellularLocation>
</comment>
<dbReference type="Pfam" id="PF00528">
    <property type="entry name" value="BPD_transp_1"/>
    <property type="match status" value="1"/>
</dbReference>
<feature type="transmembrane region" description="Helical" evidence="8">
    <location>
        <begin position="84"/>
        <end position="104"/>
    </location>
</feature>
<dbReference type="KEGG" id="qdo:H9Q78_02370"/>
<evidence type="ECO:0000256" key="7">
    <source>
        <dbReference type="ARBA" id="ARBA00035652"/>
    </source>
</evidence>
<evidence type="ECO:0000256" key="6">
    <source>
        <dbReference type="ARBA" id="ARBA00035642"/>
    </source>
</evidence>
<dbReference type="GO" id="GO:0031460">
    <property type="term" value="P:glycine betaine transport"/>
    <property type="evidence" value="ECO:0007669"/>
    <property type="project" value="TreeGrafter"/>
</dbReference>
<evidence type="ECO:0000256" key="2">
    <source>
        <dbReference type="ARBA" id="ARBA00022448"/>
    </source>
</evidence>
<keyword evidence="11" id="KW-1185">Reference proteome</keyword>
<dbReference type="Gene3D" id="1.10.3720.10">
    <property type="entry name" value="MetI-like"/>
    <property type="match status" value="1"/>
</dbReference>
<dbReference type="RefSeq" id="WP_249303401.1">
    <property type="nucleotide sequence ID" value="NZ_CP060634.1"/>
</dbReference>
<dbReference type="PANTHER" id="PTHR30177">
    <property type="entry name" value="GLYCINE BETAINE/L-PROLINE TRANSPORT SYSTEM PERMEASE PROTEIN PROW"/>
    <property type="match status" value="1"/>
</dbReference>
<dbReference type="Proteomes" id="UP000515823">
    <property type="component" value="Chromosome"/>
</dbReference>
<dbReference type="PANTHER" id="PTHR30177:SF4">
    <property type="entry name" value="OSMOPROTECTANT IMPORT PERMEASE PROTEIN OSMW"/>
    <property type="match status" value="1"/>
</dbReference>
<dbReference type="SUPFAM" id="SSF53850">
    <property type="entry name" value="Periplasmic binding protein-like II"/>
    <property type="match status" value="1"/>
</dbReference>
<evidence type="ECO:0000256" key="1">
    <source>
        <dbReference type="ARBA" id="ARBA00004141"/>
    </source>
</evidence>
<keyword evidence="2 8" id="KW-0813">Transport</keyword>
<sequence length="525" mass="56945">MTEFIQYIISARSEILSLFLEHIQLTTLALAAAILIGVPLGILISYLKPASKPVLAFANLVQAIPSMALLGLTIPVLGIGMKPAIFLVVIYSLLPIIKNTYAGLMNINAQTLEAARGIGLTKWQILFKIRFPLAMPVIMTGVRISAVSAVGLMTLAAFVGGGGLGFLVFSGIRTVNNYKILAGAIPACILALLVDRIFSAVETLVTPISLMPGDNKEKKKKHKKKERIVAIVAAVLLAVLFIGNVFRPTEETSIRIGSMDFSENEILAYMLSEAVETKLGISVETTPDLGGSSICLTSIQSGDIDGYVEYTGTIYVSILGKQAISDVQEVYDTSRQGMKDKYDLELLSSLNVNNTYTLSTTKEIAEKYHLESISDLARVNGQLRVISTLTFLNRADGLEGVKKLYGLKFASEIGVDGAPRYTALLNGEGEIIDAYSTDGLIKKFDLKILEDDKGAFPPYYAVPVFRSETLEKYPELAEITDTLAGALSTDIMAGLNYLVDEEDRPAQDVAHEFLKENLPELASQD</sequence>
<keyword evidence="5 8" id="KW-0472">Membrane</keyword>
<comment type="similarity">
    <text evidence="8">Belongs to the binding-protein-dependent transport system permease family.</text>
</comment>
<dbReference type="FunFam" id="1.10.3720.10:FF:000001">
    <property type="entry name" value="Glycine betaine ABC transporter, permease"/>
    <property type="match status" value="1"/>
</dbReference>
<dbReference type="EMBL" id="CP060634">
    <property type="protein sequence ID" value="QNM06033.1"/>
    <property type="molecule type" value="Genomic_DNA"/>
</dbReference>
<evidence type="ECO:0000256" key="5">
    <source>
        <dbReference type="ARBA" id="ARBA00023136"/>
    </source>
</evidence>
<dbReference type="Gene3D" id="3.40.190.120">
    <property type="entry name" value="Osmoprotection protein (prox), domain 2"/>
    <property type="match status" value="1"/>
</dbReference>
<dbReference type="GO" id="GO:0043190">
    <property type="term" value="C:ATP-binding cassette (ABC) transporter complex"/>
    <property type="evidence" value="ECO:0007669"/>
    <property type="project" value="InterPro"/>
</dbReference>
<dbReference type="InterPro" id="IPR007210">
    <property type="entry name" value="ABC_Gly_betaine_transp_sub-bd"/>
</dbReference>
<feature type="transmembrane region" description="Helical" evidence="8">
    <location>
        <begin position="228"/>
        <end position="246"/>
    </location>
</feature>
<evidence type="ECO:0000259" key="9">
    <source>
        <dbReference type="PROSITE" id="PS50928"/>
    </source>
</evidence>
<dbReference type="InterPro" id="IPR051204">
    <property type="entry name" value="ABC_transp_perm/SBD"/>
</dbReference>
<feature type="transmembrane region" description="Helical" evidence="8">
    <location>
        <begin position="23"/>
        <end position="47"/>
    </location>
</feature>
<feature type="domain" description="ABC transmembrane type-1" evidence="9">
    <location>
        <begin position="19"/>
        <end position="198"/>
    </location>
</feature>
<evidence type="ECO:0000313" key="10">
    <source>
        <dbReference type="EMBL" id="QNM06033.1"/>
    </source>
</evidence>
<name>A0A7G9G5F1_9FIRM</name>
<accession>A0A7G9G5F1</accession>
<gene>
    <name evidence="10" type="ORF">H9Q78_02370</name>
</gene>
<evidence type="ECO:0000256" key="4">
    <source>
        <dbReference type="ARBA" id="ARBA00022989"/>
    </source>
</evidence>
<protein>
    <submittedName>
        <fullName evidence="10">ABC transporter permease subunit</fullName>
    </submittedName>
</protein>
<comment type="similarity">
    <text evidence="7">In the N-terminal section; belongs to the binding-protein-dependent transport system permease family.</text>
</comment>
<dbReference type="Gene3D" id="3.40.190.10">
    <property type="entry name" value="Periplasmic binding protein-like II"/>
    <property type="match status" value="1"/>
</dbReference>
<proteinExistence type="inferred from homology"/>
<comment type="similarity">
    <text evidence="6">In the C-terminal section; belongs to the OsmX family.</text>
</comment>
<dbReference type="AlphaFoldDB" id="A0A7G9G5F1"/>
<dbReference type="CDD" id="cd06261">
    <property type="entry name" value="TM_PBP2"/>
    <property type="match status" value="1"/>
</dbReference>
<dbReference type="SUPFAM" id="SSF161098">
    <property type="entry name" value="MetI-like"/>
    <property type="match status" value="1"/>
</dbReference>
<reference evidence="10 11" key="1">
    <citation type="submission" date="2020-08" db="EMBL/GenBank/DDBJ databases">
        <authorList>
            <person name="Liu C."/>
            <person name="Sun Q."/>
        </authorList>
    </citation>
    <scope>NUCLEOTIDE SEQUENCE [LARGE SCALE GENOMIC DNA]</scope>
    <source>
        <strain evidence="10 11">NSJ-38</strain>
    </source>
</reference>
<dbReference type="Pfam" id="PF04069">
    <property type="entry name" value="OpuAC"/>
    <property type="match status" value="1"/>
</dbReference>
<dbReference type="PROSITE" id="PS50928">
    <property type="entry name" value="ABC_TM1"/>
    <property type="match status" value="1"/>
</dbReference>
<dbReference type="InterPro" id="IPR035906">
    <property type="entry name" value="MetI-like_sf"/>
</dbReference>
<feature type="transmembrane region" description="Helical" evidence="8">
    <location>
        <begin position="125"/>
        <end position="144"/>
    </location>
</feature>
<evidence type="ECO:0000256" key="8">
    <source>
        <dbReference type="RuleBase" id="RU363032"/>
    </source>
</evidence>
<dbReference type="GO" id="GO:0022857">
    <property type="term" value="F:transmembrane transporter activity"/>
    <property type="evidence" value="ECO:0007669"/>
    <property type="project" value="InterPro"/>
</dbReference>
<dbReference type="CDD" id="cd13609">
    <property type="entry name" value="PBP2_Opu_like_1"/>
    <property type="match status" value="1"/>
</dbReference>
<keyword evidence="3 8" id="KW-0812">Transmembrane</keyword>
<organism evidence="10 11">
    <name type="scientific">Qiania dongpingensis</name>
    <dbReference type="NCBI Taxonomy" id="2763669"/>
    <lineage>
        <taxon>Bacteria</taxon>
        <taxon>Bacillati</taxon>
        <taxon>Bacillota</taxon>
        <taxon>Clostridia</taxon>
        <taxon>Lachnospirales</taxon>
        <taxon>Lachnospiraceae</taxon>
        <taxon>Qiania</taxon>
    </lineage>
</organism>
<feature type="transmembrane region" description="Helical" evidence="8">
    <location>
        <begin position="54"/>
        <end position="78"/>
    </location>
</feature>
<keyword evidence="4 8" id="KW-1133">Transmembrane helix</keyword>
<evidence type="ECO:0000256" key="3">
    <source>
        <dbReference type="ARBA" id="ARBA00022692"/>
    </source>
</evidence>